<dbReference type="InterPro" id="IPR011006">
    <property type="entry name" value="CheY-like_superfamily"/>
</dbReference>
<dbReference type="InterPro" id="IPR046947">
    <property type="entry name" value="LytR-like"/>
</dbReference>
<reference evidence="4" key="2">
    <citation type="submission" date="2020-09" db="EMBL/GenBank/DDBJ databases">
        <authorList>
            <person name="Sun Q."/>
            <person name="Kim S."/>
        </authorList>
    </citation>
    <scope>NUCLEOTIDE SEQUENCE</scope>
    <source>
        <strain evidence="4">KCTC 12710</strain>
    </source>
</reference>
<accession>A0A918QZI7</accession>
<feature type="domain" description="HTH LytTR-type" evidence="3">
    <location>
        <begin position="156"/>
        <end position="253"/>
    </location>
</feature>
<dbReference type="EMBL" id="BMWZ01000003">
    <property type="protein sequence ID" value="GGZ79999.1"/>
    <property type="molecule type" value="Genomic_DNA"/>
</dbReference>
<dbReference type="AlphaFoldDB" id="A0A918QZI7"/>
<dbReference type="Proteomes" id="UP000636004">
    <property type="component" value="Unassembled WGS sequence"/>
</dbReference>
<evidence type="ECO:0000313" key="4">
    <source>
        <dbReference type="EMBL" id="GGZ79999.1"/>
    </source>
</evidence>
<dbReference type="SMART" id="SM00850">
    <property type="entry name" value="LytTR"/>
    <property type="match status" value="1"/>
</dbReference>
<keyword evidence="1" id="KW-0597">Phosphoprotein</keyword>
<comment type="caution">
    <text evidence="4">The sequence shown here is derived from an EMBL/GenBank/DDBJ whole genome shotgun (WGS) entry which is preliminary data.</text>
</comment>
<dbReference type="SMART" id="SM00448">
    <property type="entry name" value="REC"/>
    <property type="match status" value="1"/>
</dbReference>
<dbReference type="InterPro" id="IPR001789">
    <property type="entry name" value="Sig_transdc_resp-reg_receiver"/>
</dbReference>
<dbReference type="PROSITE" id="PS50930">
    <property type="entry name" value="HTH_LYTTR"/>
    <property type="match status" value="1"/>
</dbReference>
<dbReference type="Pfam" id="PF04397">
    <property type="entry name" value="LytTR"/>
    <property type="match status" value="1"/>
</dbReference>
<evidence type="ECO:0000313" key="5">
    <source>
        <dbReference type="Proteomes" id="UP000636004"/>
    </source>
</evidence>
<evidence type="ECO:0000256" key="1">
    <source>
        <dbReference type="PROSITE-ProRule" id="PRU00169"/>
    </source>
</evidence>
<keyword evidence="4" id="KW-0238">DNA-binding</keyword>
<protein>
    <submittedName>
        <fullName evidence="4">DNA-binding response regulator</fullName>
    </submittedName>
</protein>
<organism evidence="4 5">
    <name type="scientific">Algibacter mikhailovii</name>
    <dbReference type="NCBI Taxonomy" id="425498"/>
    <lineage>
        <taxon>Bacteria</taxon>
        <taxon>Pseudomonadati</taxon>
        <taxon>Bacteroidota</taxon>
        <taxon>Flavobacteriia</taxon>
        <taxon>Flavobacteriales</taxon>
        <taxon>Flavobacteriaceae</taxon>
        <taxon>Algibacter</taxon>
    </lineage>
</organism>
<dbReference type="Gene3D" id="3.40.50.2300">
    <property type="match status" value="1"/>
</dbReference>
<evidence type="ECO:0000259" key="3">
    <source>
        <dbReference type="PROSITE" id="PS50930"/>
    </source>
</evidence>
<dbReference type="Gene3D" id="2.40.50.1020">
    <property type="entry name" value="LytTr DNA-binding domain"/>
    <property type="match status" value="1"/>
</dbReference>
<dbReference type="RefSeq" id="WP_189360355.1">
    <property type="nucleotide sequence ID" value="NZ_BMWZ01000003.1"/>
</dbReference>
<dbReference type="InterPro" id="IPR007492">
    <property type="entry name" value="LytTR_DNA-bd_dom"/>
</dbReference>
<dbReference type="GO" id="GO:0000156">
    <property type="term" value="F:phosphorelay response regulator activity"/>
    <property type="evidence" value="ECO:0007669"/>
    <property type="project" value="InterPro"/>
</dbReference>
<evidence type="ECO:0000259" key="2">
    <source>
        <dbReference type="PROSITE" id="PS50110"/>
    </source>
</evidence>
<feature type="modified residue" description="4-aspartylphosphate" evidence="1">
    <location>
        <position position="55"/>
    </location>
</feature>
<dbReference type="PROSITE" id="PS50110">
    <property type="entry name" value="RESPONSE_REGULATORY"/>
    <property type="match status" value="1"/>
</dbReference>
<dbReference type="PANTHER" id="PTHR37299:SF1">
    <property type="entry name" value="STAGE 0 SPORULATION PROTEIN A HOMOLOG"/>
    <property type="match status" value="1"/>
</dbReference>
<dbReference type="FunFam" id="3.40.50.2300:FF:000361">
    <property type="entry name" value="Two-component system response regulator"/>
    <property type="match status" value="1"/>
</dbReference>
<keyword evidence="5" id="KW-1185">Reference proteome</keyword>
<dbReference type="SUPFAM" id="SSF52172">
    <property type="entry name" value="CheY-like"/>
    <property type="match status" value="1"/>
</dbReference>
<reference evidence="4" key="1">
    <citation type="journal article" date="2014" name="Int. J. Syst. Evol. Microbiol.">
        <title>Complete genome sequence of Corynebacterium casei LMG S-19264T (=DSM 44701T), isolated from a smear-ripened cheese.</title>
        <authorList>
            <consortium name="US DOE Joint Genome Institute (JGI-PGF)"/>
            <person name="Walter F."/>
            <person name="Albersmeier A."/>
            <person name="Kalinowski J."/>
            <person name="Ruckert C."/>
        </authorList>
    </citation>
    <scope>NUCLEOTIDE SEQUENCE</scope>
    <source>
        <strain evidence="4">KCTC 12710</strain>
    </source>
</reference>
<dbReference type="Pfam" id="PF00072">
    <property type="entry name" value="Response_reg"/>
    <property type="match status" value="1"/>
</dbReference>
<name>A0A918QZI7_9FLAO</name>
<feature type="domain" description="Response regulatory" evidence="2">
    <location>
        <begin position="2"/>
        <end position="115"/>
    </location>
</feature>
<proteinExistence type="predicted"/>
<dbReference type="GO" id="GO:0003677">
    <property type="term" value="F:DNA binding"/>
    <property type="evidence" value="ECO:0007669"/>
    <property type="project" value="UniProtKB-KW"/>
</dbReference>
<sequence length="253" mass="28854">MKVVIVEDEIAAAENLTYLINSVDADIEIIKVLDSVKASVAYFSQKVEADLVFMDIHLADGISFEIFDQVVLNIPVVFTTAYDQYALKAFKVNSIDYLLKPINEEELTEAINKFKDRSTQSATNDNQLEGLLELINSKTKSFKTTYLVHHRDELLPIKTDDVAYFYIETGIVKAVTFTNKPYIIDKKLEDIELELDPELFHRVNRQFIVNRNAVANIKFYFNGKLIMNVNPTASERIVVSKAKASAVKNWMNM</sequence>
<dbReference type="PANTHER" id="PTHR37299">
    <property type="entry name" value="TRANSCRIPTIONAL REGULATOR-RELATED"/>
    <property type="match status" value="1"/>
</dbReference>
<gene>
    <name evidence="4" type="ORF">GCM10007028_16990</name>
</gene>